<name>A0A1M5X4F7_9CLOT</name>
<gene>
    <name evidence="2" type="ORF">SAMN02745207_03319</name>
</gene>
<proteinExistence type="predicted"/>
<protein>
    <submittedName>
        <fullName evidence="2">Radical SAM-linked protein</fullName>
    </submittedName>
</protein>
<dbReference type="NCBIfam" id="TIGR03936">
    <property type="entry name" value="sam_1_link_chp"/>
    <property type="match status" value="1"/>
</dbReference>
<dbReference type="STRING" id="1121316.SAMN02745207_03319"/>
<dbReference type="OrthoDB" id="9780488at2"/>
<feature type="domain" description="DUF2344" evidence="1">
    <location>
        <begin position="2"/>
        <end position="190"/>
    </location>
</feature>
<accession>A0A1M5X4F7</accession>
<sequence length="234" mass="27010">MRYLIKFTKEGEIKFVGHLELMRTIQRTVRRSEIPAEYSRGFNPHLVMSLAQPLSVGVYSVGEYMDLSLAEEMEIEDLINSLNQSSPNSMRFLDATKIEEFINVKKKPQAMAAVEMASYRIKIKIKDSVKTEEQIKKLVKETEWNIVKKSKKTTKEVNIKPLIHKFDFQLKENQLIIEVLVACGSEQNLSARLLADFIAENTDFVDKEAFVDICRLEMYATKKGKLLPLIEFLK</sequence>
<organism evidence="2 3">
    <name type="scientific">Clostridium grantii DSM 8605</name>
    <dbReference type="NCBI Taxonomy" id="1121316"/>
    <lineage>
        <taxon>Bacteria</taxon>
        <taxon>Bacillati</taxon>
        <taxon>Bacillota</taxon>
        <taxon>Clostridia</taxon>
        <taxon>Eubacteriales</taxon>
        <taxon>Clostridiaceae</taxon>
        <taxon>Clostridium</taxon>
    </lineage>
</organism>
<dbReference type="EMBL" id="FQXM01000023">
    <property type="protein sequence ID" value="SHH94418.1"/>
    <property type="molecule type" value="Genomic_DNA"/>
</dbReference>
<evidence type="ECO:0000313" key="2">
    <source>
        <dbReference type="EMBL" id="SHH94418.1"/>
    </source>
</evidence>
<evidence type="ECO:0000313" key="3">
    <source>
        <dbReference type="Proteomes" id="UP000184447"/>
    </source>
</evidence>
<reference evidence="2 3" key="1">
    <citation type="submission" date="2016-11" db="EMBL/GenBank/DDBJ databases">
        <authorList>
            <person name="Jaros S."/>
            <person name="Januszkiewicz K."/>
            <person name="Wedrychowicz H."/>
        </authorList>
    </citation>
    <scope>NUCLEOTIDE SEQUENCE [LARGE SCALE GENOMIC DNA]</scope>
    <source>
        <strain evidence="2 3">DSM 8605</strain>
    </source>
</reference>
<evidence type="ECO:0000259" key="1">
    <source>
        <dbReference type="Pfam" id="PF10105"/>
    </source>
</evidence>
<dbReference type="InterPro" id="IPR018768">
    <property type="entry name" value="DUF2344"/>
</dbReference>
<dbReference type="Pfam" id="PF10105">
    <property type="entry name" value="DUF2344"/>
    <property type="match status" value="1"/>
</dbReference>
<dbReference type="AlphaFoldDB" id="A0A1M5X4F7"/>
<keyword evidence="3" id="KW-1185">Reference proteome</keyword>
<dbReference type="Proteomes" id="UP000184447">
    <property type="component" value="Unassembled WGS sequence"/>
</dbReference>